<dbReference type="RefSeq" id="WP_330079509.1">
    <property type="nucleotide sequence ID" value="NZ_JAZDCU010000025.1"/>
</dbReference>
<organism evidence="2 3">
    <name type="scientific">Pseudomonas auratipiscis</name>
    <dbReference type="NCBI Taxonomy" id="3115853"/>
    <lineage>
        <taxon>Bacteria</taxon>
        <taxon>Pseudomonadati</taxon>
        <taxon>Pseudomonadota</taxon>
        <taxon>Gammaproteobacteria</taxon>
        <taxon>Pseudomonadales</taxon>
        <taxon>Pseudomonadaceae</taxon>
        <taxon>Pseudomonas</taxon>
    </lineage>
</organism>
<reference evidence="2 3" key="1">
    <citation type="submission" date="2024-01" db="EMBL/GenBank/DDBJ databases">
        <title>Unpublished Manusciprt.</title>
        <authorList>
            <person name="Duman M."/>
            <person name="Valdes E.G."/>
            <person name="Ajmi N."/>
            <person name="Altun S."/>
            <person name="Saticioglu I.B."/>
        </authorList>
    </citation>
    <scope>NUCLEOTIDE SEQUENCE [LARGE SCALE GENOMIC DNA]</scope>
    <source>
        <strain evidence="2 3">120P</strain>
    </source>
</reference>
<keyword evidence="3" id="KW-1185">Reference proteome</keyword>
<gene>
    <name evidence="2" type="ORF">V0R53_10880</name>
</gene>
<feature type="transmembrane region" description="Helical" evidence="1">
    <location>
        <begin position="12"/>
        <end position="33"/>
    </location>
</feature>
<feature type="transmembrane region" description="Helical" evidence="1">
    <location>
        <begin position="53"/>
        <end position="70"/>
    </location>
</feature>
<name>A0AB35WRX0_9PSED</name>
<protein>
    <recommendedName>
        <fullName evidence="4">DUF2798 domain-containing protein</fullName>
    </recommendedName>
</protein>
<dbReference type="Proteomes" id="UP001307839">
    <property type="component" value="Unassembled WGS sequence"/>
</dbReference>
<proteinExistence type="predicted"/>
<comment type="caution">
    <text evidence="2">The sequence shown here is derived from an EMBL/GenBank/DDBJ whole genome shotgun (WGS) entry which is preliminary data.</text>
</comment>
<keyword evidence="1" id="KW-0812">Transmembrane</keyword>
<sequence length="76" mass="8328">MNAAQKNLIEKTLGVVGYLLLVIMSLIITVGFIDYGKRFVGYMFDADEFAVVIWPLAAGAVASLWVRSFIRAGKTS</sequence>
<dbReference type="AlphaFoldDB" id="A0AB35WRX0"/>
<evidence type="ECO:0000313" key="2">
    <source>
        <dbReference type="EMBL" id="MEE1866896.1"/>
    </source>
</evidence>
<accession>A0AB35WRX0</accession>
<keyword evidence="1" id="KW-0472">Membrane</keyword>
<evidence type="ECO:0008006" key="4">
    <source>
        <dbReference type="Google" id="ProtNLM"/>
    </source>
</evidence>
<dbReference type="EMBL" id="JAZDQP010000006">
    <property type="protein sequence ID" value="MEE1866896.1"/>
    <property type="molecule type" value="Genomic_DNA"/>
</dbReference>
<evidence type="ECO:0000256" key="1">
    <source>
        <dbReference type="SAM" id="Phobius"/>
    </source>
</evidence>
<evidence type="ECO:0000313" key="3">
    <source>
        <dbReference type="Proteomes" id="UP001307839"/>
    </source>
</evidence>
<keyword evidence="1" id="KW-1133">Transmembrane helix</keyword>